<evidence type="ECO:0000313" key="3">
    <source>
        <dbReference type="EMBL" id="GLK11178.1"/>
    </source>
</evidence>
<keyword evidence="2" id="KW-0472">Membrane</keyword>
<organism evidence="3 4">
    <name type="scientific">Streptosporangium carneum</name>
    <dbReference type="NCBI Taxonomy" id="47481"/>
    <lineage>
        <taxon>Bacteria</taxon>
        <taxon>Bacillati</taxon>
        <taxon>Actinomycetota</taxon>
        <taxon>Actinomycetes</taxon>
        <taxon>Streptosporangiales</taxon>
        <taxon>Streptosporangiaceae</taxon>
        <taxon>Streptosporangium</taxon>
    </lineage>
</organism>
<dbReference type="Proteomes" id="UP001143474">
    <property type="component" value="Unassembled WGS sequence"/>
</dbReference>
<feature type="compositionally biased region" description="Basic and acidic residues" evidence="1">
    <location>
        <begin position="112"/>
        <end position="121"/>
    </location>
</feature>
<sequence>MVLNVPGRPADWVGGGIVLTVVFFVLTMTGGLYQPLLLLAMPVAMFAAVISAYQEAARWRADARPQGLTEERAEEGVEALAGTHADPRSESRDEESTGEPGPDQAGTAETRTTGRTEPADS</sequence>
<dbReference type="EMBL" id="BSEV01000010">
    <property type="protein sequence ID" value="GLK11178.1"/>
    <property type="molecule type" value="Genomic_DNA"/>
</dbReference>
<protein>
    <submittedName>
        <fullName evidence="3">Uncharacterized protein</fullName>
    </submittedName>
</protein>
<keyword evidence="2" id="KW-0812">Transmembrane</keyword>
<evidence type="ECO:0000256" key="1">
    <source>
        <dbReference type="SAM" id="MobiDB-lite"/>
    </source>
</evidence>
<keyword evidence="2" id="KW-1133">Transmembrane helix</keyword>
<keyword evidence="4" id="KW-1185">Reference proteome</keyword>
<dbReference type="RefSeq" id="WP_271219566.1">
    <property type="nucleotide sequence ID" value="NZ_BAAAVD010000014.1"/>
</dbReference>
<dbReference type="AlphaFoldDB" id="A0A9W6I3V2"/>
<feature type="compositionally biased region" description="Basic and acidic residues" evidence="1">
    <location>
        <begin position="85"/>
        <end position="95"/>
    </location>
</feature>
<reference evidence="3" key="1">
    <citation type="journal article" date="2014" name="Int. J. Syst. Evol. Microbiol.">
        <title>Complete genome sequence of Corynebacterium casei LMG S-19264T (=DSM 44701T), isolated from a smear-ripened cheese.</title>
        <authorList>
            <consortium name="US DOE Joint Genome Institute (JGI-PGF)"/>
            <person name="Walter F."/>
            <person name="Albersmeier A."/>
            <person name="Kalinowski J."/>
            <person name="Ruckert C."/>
        </authorList>
    </citation>
    <scope>NUCLEOTIDE SEQUENCE</scope>
    <source>
        <strain evidence="3">VKM Ac-2007</strain>
    </source>
</reference>
<feature type="compositionally biased region" description="Basic and acidic residues" evidence="1">
    <location>
        <begin position="62"/>
        <end position="75"/>
    </location>
</feature>
<name>A0A9W6I3V2_9ACTN</name>
<comment type="caution">
    <text evidence="3">The sequence shown here is derived from an EMBL/GenBank/DDBJ whole genome shotgun (WGS) entry which is preliminary data.</text>
</comment>
<gene>
    <name evidence="3" type="ORF">GCM10017600_45840</name>
</gene>
<feature type="region of interest" description="Disordered" evidence="1">
    <location>
        <begin position="62"/>
        <end position="121"/>
    </location>
</feature>
<accession>A0A9W6I3V2</accession>
<reference evidence="3" key="2">
    <citation type="submission" date="2023-01" db="EMBL/GenBank/DDBJ databases">
        <authorList>
            <person name="Sun Q."/>
            <person name="Evtushenko L."/>
        </authorList>
    </citation>
    <scope>NUCLEOTIDE SEQUENCE</scope>
    <source>
        <strain evidence="3">VKM Ac-2007</strain>
    </source>
</reference>
<feature type="transmembrane region" description="Helical" evidence="2">
    <location>
        <begin position="36"/>
        <end position="54"/>
    </location>
</feature>
<evidence type="ECO:0000313" key="4">
    <source>
        <dbReference type="Proteomes" id="UP001143474"/>
    </source>
</evidence>
<proteinExistence type="predicted"/>
<feature type="transmembrane region" description="Helical" evidence="2">
    <location>
        <begin position="12"/>
        <end position="30"/>
    </location>
</feature>
<evidence type="ECO:0000256" key="2">
    <source>
        <dbReference type="SAM" id="Phobius"/>
    </source>
</evidence>